<keyword evidence="3" id="KW-1185">Reference proteome</keyword>
<organism evidence="2 3">
    <name type="scientific">Paenibacillus terrae</name>
    <dbReference type="NCBI Taxonomy" id="159743"/>
    <lineage>
        <taxon>Bacteria</taxon>
        <taxon>Bacillati</taxon>
        <taxon>Bacillota</taxon>
        <taxon>Bacilli</taxon>
        <taxon>Bacillales</taxon>
        <taxon>Paenibacillaceae</taxon>
        <taxon>Paenibacillus</taxon>
    </lineage>
</organism>
<accession>A0A0D7X8H0</accession>
<proteinExistence type="predicted"/>
<dbReference type="Proteomes" id="UP000032534">
    <property type="component" value="Unassembled WGS sequence"/>
</dbReference>
<dbReference type="PATRIC" id="fig|159743.3.peg.394"/>
<evidence type="ECO:0000313" key="3">
    <source>
        <dbReference type="Proteomes" id="UP000032534"/>
    </source>
</evidence>
<feature type="transmembrane region" description="Helical" evidence="1">
    <location>
        <begin position="45"/>
        <end position="64"/>
    </location>
</feature>
<name>A0A0D7X8H0_9BACL</name>
<dbReference type="EMBL" id="JTHP01000002">
    <property type="protein sequence ID" value="KJD47278.1"/>
    <property type="molecule type" value="Genomic_DNA"/>
</dbReference>
<dbReference type="RefSeq" id="WP_044644508.1">
    <property type="nucleotide sequence ID" value="NZ_JTHP01000002.1"/>
</dbReference>
<keyword evidence="1" id="KW-0472">Membrane</keyword>
<evidence type="ECO:0000256" key="1">
    <source>
        <dbReference type="SAM" id="Phobius"/>
    </source>
</evidence>
<dbReference type="AlphaFoldDB" id="A0A0D7X8H0"/>
<evidence type="ECO:0000313" key="2">
    <source>
        <dbReference type="EMBL" id="KJD47278.1"/>
    </source>
</evidence>
<protein>
    <submittedName>
        <fullName evidence="2">Uncharacterized protein</fullName>
    </submittedName>
</protein>
<comment type="caution">
    <text evidence="2">The sequence shown here is derived from an EMBL/GenBank/DDBJ whole genome shotgun (WGS) entry which is preliminary data.</text>
</comment>
<sequence>MASNFRKSGSNEKQMSRSVSVIAWIAWIVGIILILFNLGNLSDRNIYLMVGIGCVVGGFFIYMIGKGLVIARKKEDQEKGRS</sequence>
<keyword evidence="1" id="KW-1133">Transmembrane helix</keyword>
<keyword evidence="1" id="KW-0812">Transmembrane</keyword>
<reference evidence="2 3" key="1">
    <citation type="submission" date="2014-11" db="EMBL/GenBank/DDBJ databases">
        <title>Draft Genome Sequences of Paenibacillus polymyxa NRRL B-30509 and Paenibacillus terrae NRRL B-30644, Strains from a Poultry Environment that Produce Tridecaptin A and Paenicidins.</title>
        <authorList>
            <person name="van Belkum M.J."/>
            <person name="Lohans C.T."/>
            <person name="Vederas J.C."/>
        </authorList>
    </citation>
    <scope>NUCLEOTIDE SEQUENCE [LARGE SCALE GENOMIC DNA]</scope>
    <source>
        <strain evidence="2 3">NRRL B-30644</strain>
    </source>
</reference>
<feature type="transmembrane region" description="Helical" evidence="1">
    <location>
        <begin position="21"/>
        <end position="39"/>
    </location>
</feature>
<gene>
    <name evidence="2" type="ORF">QD47_01770</name>
</gene>